<sequence>MEWSEEFCGGAWVIRSYADVAAALRDPRFSVRRAARWINSTVAPSMGGLSRTTRDSGLDQFKRVFSRSLLFVDGRAHRRLRTIVNIGFKPNDLQSLAPAIAGIAEELISALCAKATASGDGRRHVAFDFVESFARPLPALVIARMMGVTSSQPAGFVGWAADLAAFIGSPTPTAEQVWRAQEALACMTAFFQDEMAARADTPGDDLLGRIMLAQQEHRLSRVEALAQCCTLLFAGYETTRNLLGNGLLALLRHPEQWARLKASPQLLRNAIREMLRYDSPVQYTGRRLVADIELRGKTLRKGELAILHIGAANYDPERFTDPHRFDIARDEGNHLAFGHGPHVCIGAALTCMEAEIAFGALLSAMPDMALSPAGLAWQNNSAYSALERLSLTCHLPSMSPRQATYESIH</sequence>
<dbReference type="InterPro" id="IPR036396">
    <property type="entry name" value="Cyt_P450_sf"/>
</dbReference>
<dbReference type="InterPro" id="IPR017972">
    <property type="entry name" value="Cyt_P450_CS"/>
</dbReference>
<dbReference type="Gene3D" id="1.10.630.10">
    <property type="entry name" value="Cytochrome P450"/>
    <property type="match status" value="1"/>
</dbReference>
<keyword evidence="2" id="KW-0408">Iron</keyword>
<dbReference type="RefSeq" id="WP_402700938.1">
    <property type="nucleotide sequence ID" value="NZ_JBIUZV010000006.1"/>
</dbReference>
<keyword evidence="4" id="KW-1185">Reference proteome</keyword>
<evidence type="ECO:0000313" key="4">
    <source>
        <dbReference type="Proteomes" id="UP001617427"/>
    </source>
</evidence>
<evidence type="ECO:0000313" key="3">
    <source>
        <dbReference type="EMBL" id="MFJ3046724.1"/>
    </source>
</evidence>
<keyword evidence="2" id="KW-0503">Monooxygenase</keyword>
<dbReference type="Proteomes" id="UP001617427">
    <property type="component" value="Unassembled WGS sequence"/>
</dbReference>
<name>A0ABW8F098_9BURK</name>
<keyword evidence="2" id="KW-0560">Oxidoreductase</keyword>
<dbReference type="Pfam" id="PF00067">
    <property type="entry name" value="p450"/>
    <property type="match status" value="1"/>
</dbReference>
<comment type="similarity">
    <text evidence="1 2">Belongs to the cytochrome P450 family.</text>
</comment>
<dbReference type="CDD" id="cd20625">
    <property type="entry name" value="CYP164-like"/>
    <property type="match status" value="1"/>
</dbReference>
<proteinExistence type="inferred from homology"/>
<dbReference type="InterPro" id="IPR001128">
    <property type="entry name" value="Cyt_P450"/>
</dbReference>
<dbReference type="PANTHER" id="PTHR46696">
    <property type="entry name" value="P450, PUTATIVE (EUROFUNG)-RELATED"/>
    <property type="match status" value="1"/>
</dbReference>
<dbReference type="PANTHER" id="PTHR46696:SF1">
    <property type="entry name" value="CYTOCHROME P450 YJIB-RELATED"/>
    <property type="match status" value="1"/>
</dbReference>
<keyword evidence="2" id="KW-0349">Heme</keyword>
<dbReference type="EMBL" id="JBIUZV010000006">
    <property type="protein sequence ID" value="MFJ3046724.1"/>
    <property type="molecule type" value="Genomic_DNA"/>
</dbReference>
<keyword evidence="2" id="KW-0479">Metal-binding</keyword>
<protein>
    <submittedName>
        <fullName evidence="3">Cytochrome P450</fullName>
    </submittedName>
</protein>
<evidence type="ECO:0000256" key="1">
    <source>
        <dbReference type="ARBA" id="ARBA00010617"/>
    </source>
</evidence>
<dbReference type="PRINTS" id="PR00385">
    <property type="entry name" value="P450"/>
</dbReference>
<comment type="caution">
    <text evidence="3">The sequence shown here is derived from an EMBL/GenBank/DDBJ whole genome shotgun (WGS) entry which is preliminary data.</text>
</comment>
<dbReference type="PRINTS" id="PR00359">
    <property type="entry name" value="BP450"/>
</dbReference>
<dbReference type="SUPFAM" id="SSF48264">
    <property type="entry name" value="Cytochrome P450"/>
    <property type="match status" value="1"/>
</dbReference>
<gene>
    <name evidence="3" type="ORF">ACIPEN_12915</name>
</gene>
<dbReference type="InterPro" id="IPR002397">
    <property type="entry name" value="Cyt_P450_B"/>
</dbReference>
<accession>A0ABW8F098</accession>
<reference evidence="3 4" key="1">
    <citation type="submission" date="2024-10" db="EMBL/GenBank/DDBJ databases">
        <title>The Natural Products Discovery Center: Release of the First 8490 Sequenced Strains for Exploring Actinobacteria Biosynthetic Diversity.</title>
        <authorList>
            <person name="Kalkreuter E."/>
            <person name="Kautsar S.A."/>
            <person name="Yang D."/>
            <person name="Bader C.D."/>
            <person name="Teijaro C.N."/>
            <person name="Fluegel L."/>
            <person name="Davis C.M."/>
            <person name="Simpson J.R."/>
            <person name="Lauterbach L."/>
            <person name="Steele A.D."/>
            <person name="Gui C."/>
            <person name="Meng S."/>
            <person name="Li G."/>
            <person name="Viehrig K."/>
            <person name="Ye F."/>
            <person name="Su P."/>
            <person name="Kiefer A.F."/>
            <person name="Nichols A."/>
            <person name="Cepeda A.J."/>
            <person name="Yan W."/>
            <person name="Fan B."/>
            <person name="Jiang Y."/>
            <person name="Adhikari A."/>
            <person name="Zheng C.-J."/>
            <person name="Schuster L."/>
            <person name="Cowan T.M."/>
            <person name="Smanski M.J."/>
            <person name="Chevrette M.G."/>
            <person name="De Carvalho L.P.S."/>
            <person name="Shen B."/>
        </authorList>
    </citation>
    <scope>NUCLEOTIDE SEQUENCE [LARGE SCALE GENOMIC DNA]</scope>
    <source>
        <strain evidence="3 4">NPDC087045</strain>
    </source>
</reference>
<dbReference type="PROSITE" id="PS00086">
    <property type="entry name" value="CYTOCHROME_P450"/>
    <property type="match status" value="1"/>
</dbReference>
<organism evidence="3 4">
    <name type="scientific">Herbaspirillum chlorophenolicum</name>
    <dbReference type="NCBI Taxonomy" id="211589"/>
    <lineage>
        <taxon>Bacteria</taxon>
        <taxon>Pseudomonadati</taxon>
        <taxon>Pseudomonadota</taxon>
        <taxon>Betaproteobacteria</taxon>
        <taxon>Burkholderiales</taxon>
        <taxon>Oxalobacteraceae</taxon>
        <taxon>Herbaspirillum</taxon>
    </lineage>
</organism>
<evidence type="ECO:0000256" key="2">
    <source>
        <dbReference type="RuleBase" id="RU000461"/>
    </source>
</evidence>